<evidence type="ECO:0000313" key="2">
    <source>
        <dbReference type="Proteomes" id="UP000053144"/>
    </source>
</evidence>
<organism evidence="1 2">
    <name type="scientific">Phaseolus angularis</name>
    <name type="common">Azuki bean</name>
    <name type="synonym">Vigna angularis</name>
    <dbReference type="NCBI Taxonomy" id="3914"/>
    <lineage>
        <taxon>Eukaryota</taxon>
        <taxon>Viridiplantae</taxon>
        <taxon>Streptophyta</taxon>
        <taxon>Embryophyta</taxon>
        <taxon>Tracheophyta</taxon>
        <taxon>Spermatophyta</taxon>
        <taxon>Magnoliopsida</taxon>
        <taxon>eudicotyledons</taxon>
        <taxon>Gunneridae</taxon>
        <taxon>Pentapetalae</taxon>
        <taxon>rosids</taxon>
        <taxon>fabids</taxon>
        <taxon>Fabales</taxon>
        <taxon>Fabaceae</taxon>
        <taxon>Papilionoideae</taxon>
        <taxon>50 kb inversion clade</taxon>
        <taxon>NPAAA clade</taxon>
        <taxon>indigoferoid/millettioid clade</taxon>
        <taxon>Phaseoleae</taxon>
        <taxon>Vigna</taxon>
    </lineage>
</organism>
<sequence>MKKKFRDWIFAREGFVVARFAILVLWVLLSLQMLADLALRDRLFIVENKGVVRPLWHNEDEFNLGFSVWGFKVHLELGLISVLVEGDELVRFAMEEKGMKVLLRWFEEDEHNFAMVVVVWWRFLVAAMDC</sequence>
<dbReference type="Proteomes" id="UP000053144">
    <property type="component" value="Unassembled WGS sequence"/>
</dbReference>
<dbReference type="AlphaFoldDB" id="A0A0L9T8A4"/>
<protein>
    <submittedName>
        <fullName evidence="1">Uncharacterized protein</fullName>
    </submittedName>
</protein>
<name>A0A0L9T8A4_PHAAN</name>
<proteinExistence type="predicted"/>
<accession>A0A0L9T8A4</accession>
<dbReference type="Gramene" id="KOM26813">
    <property type="protein sequence ID" value="KOM26813"/>
    <property type="gene ID" value="LR48_Vigan319s001200"/>
</dbReference>
<evidence type="ECO:0000313" key="1">
    <source>
        <dbReference type="EMBL" id="KOM26813.1"/>
    </source>
</evidence>
<gene>
    <name evidence="1" type="ORF">LR48_Vigan319s001200</name>
</gene>
<dbReference type="EMBL" id="KQ258342">
    <property type="protein sequence ID" value="KOM26813.1"/>
    <property type="molecule type" value="Genomic_DNA"/>
</dbReference>
<reference evidence="2" key="1">
    <citation type="journal article" date="2015" name="Proc. Natl. Acad. Sci. U.S.A.">
        <title>Genome sequencing of adzuki bean (Vigna angularis) provides insight into high starch and low fat accumulation and domestication.</title>
        <authorList>
            <person name="Yang K."/>
            <person name="Tian Z."/>
            <person name="Chen C."/>
            <person name="Luo L."/>
            <person name="Zhao B."/>
            <person name="Wang Z."/>
            <person name="Yu L."/>
            <person name="Li Y."/>
            <person name="Sun Y."/>
            <person name="Li W."/>
            <person name="Chen Y."/>
            <person name="Li Y."/>
            <person name="Zhang Y."/>
            <person name="Ai D."/>
            <person name="Zhao J."/>
            <person name="Shang C."/>
            <person name="Ma Y."/>
            <person name="Wu B."/>
            <person name="Wang M."/>
            <person name="Gao L."/>
            <person name="Sun D."/>
            <person name="Zhang P."/>
            <person name="Guo F."/>
            <person name="Wang W."/>
            <person name="Li Y."/>
            <person name="Wang J."/>
            <person name="Varshney R.K."/>
            <person name="Wang J."/>
            <person name="Ling H.Q."/>
            <person name="Wan P."/>
        </authorList>
    </citation>
    <scope>NUCLEOTIDE SEQUENCE</scope>
    <source>
        <strain evidence="2">cv. Jingnong 6</strain>
    </source>
</reference>